<dbReference type="RefSeq" id="WP_189677888.1">
    <property type="nucleotide sequence ID" value="NZ_BNAQ01000017.1"/>
</dbReference>
<organism evidence="1 2">
    <name type="scientific">Sphingomonas glacialis</name>
    <dbReference type="NCBI Taxonomy" id="658225"/>
    <lineage>
        <taxon>Bacteria</taxon>
        <taxon>Pseudomonadati</taxon>
        <taxon>Pseudomonadota</taxon>
        <taxon>Alphaproteobacteria</taxon>
        <taxon>Sphingomonadales</taxon>
        <taxon>Sphingomonadaceae</taxon>
        <taxon>Sphingomonas</taxon>
    </lineage>
</organism>
<sequence>MPYKTLMVHLDAGQPNAGVLAVTAALAERYSASVIGIAACEPVQIGYAEGDFSGALAVAERQVVDDELKTVAAEFHACEAIRGRVLDWRSIPTLEPIAHIVAVEARCADLLITGAVTEALDSTRHADTGELVIHAGRPVLIVPAHATTADFATVMLAWADTRECRRAVVDALPLLMNADRVVLAGVGSDLSGIRARIEDVRDWLGRHGIDADVIVEHALAGDAAALAKIADDNTVDLIVAGAYGHNRLAEWAFGGVTRSLLMGNARCVLLSH</sequence>
<name>A0ABQ3LV68_9SPHN</name>
<dbReference type="Proteomes" id="UP000652430">
    <property type="component" value="Unassembled WGS sequence"/>
</dbReference>
<gene>
    <name evidence="1" type="ORF">GCM10008023_41510</name>
</gene>
<keyword evidence="2" id="KW-1185">Reference proteome</keyword>
<dbReference type="SUPFAM" id="SSF52402">
    <property type="entry name" value="Adenine nucleotide alpha hydrolases-like"/>
    <property type="match status" value="2"/>
</dbReference>
<reference evidence="2" key="1">
    <citation type="journal article" date="2019" name="Int. J. Syst. Evol. Microbiol.">
        <title>The Global Catalogue of Microorganisms (GCM) 10K type strain sequencing project: providing services to taxonomists for standard genome sequencing and annotation.</title>
        <authorList>
            <consortium name="The Broad Institute Genomics Platform"/>
            <consortium name="The Broad Institute Genome Sequencing Center for Infectious Disease"/>
            <person name="Wu L."/>
            <person name="Ma J."/>
        </authorList>
    </citation>
    <scope>NUCLEOTIDE SEQUENCE [LARGE SCALE GENOMIC DNA]</scope>
    <source>
        <strain evidence="2">CGMCC 1.8957</strain>
    </source>
</reference>
<dbReference type="EMBL" id="BNAQ01000017">
    <property type="protein sequence ID" value="GHH26643.1"/>
    <property type="molecule type" value="Genomic_DNA"/>
</dbReference>
<protein>
    <submittedName>
        <fullName evidence="1">Universal stress protein UspA</fullName>
    </submittedName>
</protein>
<evidence type="ECO:0000313" key="1">
    <source>
        <dbReference type="EMBL" id="GHH26643.1"/>
    </source>
</evidence>
<dbReference type="Gene3D" id="3.40.50.12370">
    <property type="match status" value="1"/>
</dbReference>
<comment type="caution">
    <text evidence="1">The sequence shown here is derived from an EMBL/GenBank/DDBJ whole genome shotgun (WGS) entry which is preliminary data.</text>
</comment>
<accession>A0ABQ3LV68</accession>
<proteinExistence type="predicted"/>
<evidence type="ECO:0000313" key="2">
    <source>
        <dbReference type="Proteomes" id="UP000652430"/>
    </source>
</evidence>